<protein>
    <recommendedName>
        <fullName evidence="6">FMN dependent NADH:quinone oxidoreductase</fullName>
        <ecNumber evidence="6">1.6.5.-</ecNumber>
    </recommendedName>
    <alternativeName>
        <fullName evidence="6">Azo-dye reductase</fullName>
    </alternativeName>
    <alternativeName>
        <fullName evidence="6">FMN-dependent NADH-azo compound oxidoreductase</fullName>
    </alternativeName>
    <alternativeName>
        <fullName evidence="6">FMN-dependent NADH-azoreductase</fullName>
        <ecNumber evidence="6">1.7.1.17</ecNumber>
    </alternativeName>
</protein>
<sequence length="224" mass="25449">MEKLLYITANTKPEETSTSKTVGRRFINNFISKVQNYTVEELDLYNENIPEINHRIFNGRGQLASGDIYNALSEEDKKSVDRINVLCDQFLNADTYVIAAPMWNLGYPSRLKSYLDCIMINDKVIKISQDDAVGLLDDKTRNMVYIQSCGEIYPKIFDSKFNHAIDYFRDVFKFLGVNKFESILVEGTDTSSVGIDKAIKDSQKDIEDVVNKFSKTSLSSSSNS</sequence>
<dbReference type="InterPro" id="IPR029039">
    <property type="entry name" value="Flavoprotein-like_sf"/>
</dbReference>
<keyword evidence="4 6" id="KW-0520">NAD</keyword>
<comment type="caution">
    <text evidence="6">Lacks conserved residue(s) required for the propagation of feature annotation.</text>
</comment>
<comment type="caution">
    <text evidence="8">The sequence shown here is derived from an EMBL/GenBank/DDBJ whole genome shotgun (WGS) entry which is preliminary data.</text>
</comment>
<dbReference type="Gene3D" id="3.40.50.360">
    <property type="match status" value="1"/>
</dbReference>
<name>A0ABS8N7I3_9CLOT</name>
<comment type="subunit">
    <text evidence="6">Homodimer.</text>
</comment>
<keyword evidence="1 6" id="KW-0285">Flavoprotein</keyword>
<organism evidence="8 9">
    <name type="scientific">Clostridium aromativorans</name>
    <dbReference type="NCBI Taxonomy" id="2836848"/>
    <lineage>
        <taxon>Bacteria</taxon>
        <taxon>Bacillati</taxon>
        <taxon>Bacillota</taxon>
        <taxon>Clostridia</taxon>
        <taxon>Eubacteriales</taxon>
        <taxon>Clostridiaceae</taxon>
        <taxon>Clostridium</taxon>
    </lineage>
</organism>
<feature type="binding site" evidence="6">
    <location>
        <begin position="17"/>
        <end position="19"/>
    </location>
    <ligand>
        <name>FMN</name>
        <dbReference type="ChEBI" id="CHEBI:58210"/>
    </ligand>
</feature>
<evidence type="ECO:0000256" key="2">
    <source>
        <dbReference type="ARBA" id="ARBA00022643"/>
    </source>
</evidence>
<dbReference type="InterPro" id="IPR023048">
    <property type="entry name" value="NADH:quinone_OxRdtase_FMN_depd"/>
</dbReference>
<dbReference type="InterPro" id="IPR050104">
    <property type="entry name" value="FMN-dep_NADH:Q_OxRdtase_AzoR1"/>
</dbReference>
<reference evidence="8" key="1">
    <citation type="submission" date="2021-11" db="EMBL/GenBank/DDBJ databases">
        <authorList>
            <person name="Qingchun L."/>
            <person name="Dong Z."/>
            <person name="Zongwei Q."/>
            <person name="Jia Z."/>
            <person name="Duotao L."/>
        </authorList>
    </citation>
    <scope>NUCLEOTIDE SEQUENCE</scope>
    <source>
        <strain evidence="8">WLY-B-L2</strain>
    </source>
</reference>
<evidence type="ECO:0000256" key="3">
    <source>
        <dbReference type="ARBA" id="ARBA00023002"/>
    </source>
</evidence>
<evidence type="ECO:0000313" key="8">
    <source>
        <dbReference type="EMBL" id="MCC9295139.1"/>
    </source>
</evidence>
<evidence type="ECO:0000256" key="6">
    <source>
        <dbReference type="HAMAP-Rule" id="MF_01216"/>
    </source>
</evidence>
<proteinExistence type="inferred from homology"/>
<dbReference type="SUPFAM" id="SSF52218">
    <property type="entry name" value="Flavoproteins"/>
    <property type="match status" value="1"/>
</dbReference>
<comment type="function">
    <text evidence="6">Quinone reductase that provides resistance to thiol-specific stress caused by electrophilic quinones.</text>
</comment>
<comment type="catalytic activity">
    <reaction evidence="6">
        <text>2 a quinone + NADH + H(+) = 2 a 1,4-benzosemiquinone + NAD(+)</text>
        <dbReference type="Rhea" id="RHEA:65952"/>
        <dbReference type="ChEBI" id="CHEBI:15378"/>
        <dbReference type="ChEBI" id="CHEBI:57540"/>
        <dbReference type="ChEBI" id="CHEBI:57945"/>
        <dbReference type="ChEBI" id="CHEBI:132124"/>
        <dbReference type="ChEBI" id="CHEBI:134225"/>
    </reaction>
</comment>
<dbReference type="EC" id="1.6.5.-" evidence="6"/>
<gene>
    <name evidence="6" type="primary">azoR</name>
    <name evidence="8" type="ORF">LN736_09760</name>
</gene>
<evidence type="ECO:0000259" key="7">
    <source>
        <dbReference type="Pfam" id="PF02525"/>
    </source>
</evidence>
<comment type="function">
    <text evidence="6">Also exhibits azoreductase activity. Catalyzes the reductive cleavage of the azo bond in aromatic azo compounds to the corresponding amines.</text>
</comment>
<evidence type="ECO:0000256" key="5">
    <source>
        <dbReference type="ARBA" id="ARBA00048542"/>
    </source>
</evidence>
<comment type="cofactor">
    <cofactor evidence="6">
        <name>FMN</name>
        <dbReference type="ChEBI" id="CHEBI:58210"/>
    </cofactor>
    <text evidence="6">Binds 1 FMN per subunit.</text>
</comment>
<evidence type="ECO:0000256" key="1">
    <source>
        <dbReference type="ARBA" id="ARBA00022630"/>
    </source>
</evidence>
<dbReference type="EC" id="1.7.1.17" evidence="6"/>
<dbReference type="EMBL" id="JAJJPB010000011">
    <property type="protein sequence ID" value="MCC9295139.1"/>
    <property type="molecule type" value="Genomic_DNA"/>
</dbReference>
<evidence type="ECO:0000313" key="9">
    <source>
        <dbReference type="Proteomes" id="UP001165422"/>
    </source>
</evidence>
<dbReference type="Pfam" id="PF02525">
    <property type="entry name" value="Flavodoxin_2"/>
    <property type="match status" value="1"/>
</dbReference>
<accession>A0ABS8N7I3</accession>
<evidence type="ECO:0000256" key="4">
    <source>
        <dbReference type="ARBA" id="ARBA00023027"/>
    </source>
</evidence>
<feature type="domain" description="Flavodoxin-like fold" evidence="7">
    <location>
        <begin position="3"/>
        <end position="207"/>
    </location>
</feature>
<dbReference type="PANTHER" id="PTHR43741">
    <property type="entry name" value="FMN-DEPENDENT NADH-AZOREDUCTASE 1"/>
    <property type="match status" value="1"/>
</dbReference>
<feature type="binding site" evidence="6">
    <location>
        <begin position="102"/>
        <end position="105"/>
    </location>
    <ligand>
        <name>FMN</name>
        <dbReference type="ChEBI" id="CHEBI:58210"/>
    </ligand>
</feature>
<dbReference type="RefSeq" id="WP_150355998.1">
    <property type="nucleotide sequence ID" value="NZ_JAJJPB010000011.1"/>
</dbReference>
<keyword evidence="2 6" id="KW-0288">FMN</keyword>
<dbReference type="Proteomes" id="UP001165422">
    <property type="component" value="Unassembled WGS sequence"/>
</dbReference>
<dbReference type="HAMAP" id="MF_01216">
    <property type="entry name" value="Azoreductase_type1"/>
    <property type="match status" value="1"/>
</dbReference>
<keyword evidence="9" id="KW-1185">Reference proteome</keyword>
<keyword evidence="3 6" id="KW-0560">Oxidoreductase</keyword>
<comment type="catalytic activity">
    <reaction evidence="5">
        <text>N,N-dimethyl-1,4-phenylenediamine + anthranilate + 2 NAD(+) = 2-(4-dimethylaminophenyl)diazenylbenzoate + 2 NADH + 2 H(+)</text>
        <dbReference type="Rhea" id="RHEA:55872"/>
        <dbReference type="ChEBI" id="CHEBI:15378"/>
        <dbReference type="ChEBI" id="CHEBI:15783"/>
        <dbReference type="ChEBI" id="CHEBI:16567"/>
        <dbReference type="ChEBI" id="CHEBI:57540"/>
        <dbReference type="ChEBI" id="CHEBI:57945"/>
        <dbReference type="ChEBI" id="CHEBI:71579"/>
        <dbReference type="EC" id="1.7.1.17"/>
    </reaction>
    <physiologicalReaction direction="right-to-left" evidence="5">
        <dbReference type="Rhea" id="RHEA:55874"/>
    </physiologicalReaction>
</comment>
<dbReference type="InterPro" id="IPR003680">
    <property type="entry name" value="Flavodoxin_fold"/>
</dbReference>
<comment type="similarity">
    <text evidence="6">Belongs to the azoreductase type 1 family.</text>
</comment>
<dbReference type="PANTHER" id="PTHR43741:SF7">
    <property type="entry name" value="FMN-DEPENDENT NADH:QUINONE OXIDOREDUCTASE"/>
    <property type="match status" value="1"/>
</dbReference>